<evidence type="ECO:0000313" key="1">
    <source>
        <dbReference type="EMBL" id="SAK55309.1"/>
    </source>
</evidence>
<dbReference type="Proteomes" id="UP000054851">
    <property type="component" value="Unassembled WGS sequence"/>
</dbReference>
<gene>
    <name evidence="1" type="ORF">AWB79_02174</name>
</gene>
<organism evidence="1 2">
    <name type="scientific">Caballeronia hypogeia</name>
    <dbReference type="NCBI Taxonomy" id="1777140"/>
    <lineage>
        <taxon>Bacteria</taxon>
        <taxon>Pseudomonadati</taxon>
        <taxon>Pseudomonadota</taxon>
        <taxon>Betaproteobacteria</taxon>
        <taxon>Burkholderiales</taxon>
        <taxon>Burkholderiaceae</taxon>
        <taxon>Caballeronia</taxon>
    </lineage>
</organism>
<protein>
    <submittedName>
        <fullName evidence="1">Uncharacterized protein</fullName>
    </submittedName>
</protein>
<comment type="caution">
    <text evidence="1">The sequence shown here is derived from an EMBL/GenBank/DDBJ whole genome shotgun (WGS) entry which is preliminary data.</text>
</comment>
<reference evidence="1" key="1">
    <citation type="submission" date="2016-01" db="EMBL/GenBank/DDBJ databases">
        <authorList>
            <person name="Peeters C."/>
        </authorList>
    </citation>
    <scope>NUCLEOTIDE SEQUENCE</scope>
    <source>
        <strain evidence="1">LMG 29322</strain>
    </source>
</reference>
<name>A0A158AC66_9BURK</name>
<accession>A0A158AC66</accession>
<keyword evidence="2" id="KW-1185">Reference proteome</keyword>
<evidence type="ECO:0000313" key="2">
    <source>
        <dbReference type="Proteomes" id="UP000054851"/>
    </source>
</evidence>
<sequence length="79" mass="8607">MLTPEGADEREVIVRPCGLHVWHVEIRGMAGIAVRVAQNECEAVMLARDLCPGAQVRVLPAVESAETLHDGLFAENRTT</sequence>
<dbReference type="AlphaFoldDB" id="A0A158AC66"/>
<proteinExistence type="predicted"/>
<dbReference type="EMBL" id="FCOA02000005">
    <property type="protein sequence ID" value="SAK55309.1"/>
    <property type="molecule type" value="Genomic_DNA"/>
</dbReference>